<feature type="compositionally biased region" description="Low complexity" evidence="1">
    <location>
        <begin position="295"/>
        <end position="311"/>
    </location>
</feature>
<keyword evidence="3" id="KW-1185">Reference proteome</keyword>
<dbReference type="EMBL" id="PYGD01000001">
    <property type="protein sequence ID" value="PSK94731.1"/>
    <property type="molecule type" value="Genomic_DNA"/>
</dbReference>
<dbReference type="GO" id="GO:0051301">
    <property type="term" value="P:cell division"/>
    <property type="evidence" value="ECO:0007669"/>
    <property type="project" value="UniProtKB-KW"/>
</dbReference>
<proteinExistence type="predicted"/>
<keyword evidence="2" id="KW-0132">Cell division</keyword>
<sequence length="360" mass="39533">MRFGVGLLLVILFSVALVAASHYQGNKTIQGIEINLNDENDFSFLQRKDIENLLLKNRNIDLEHTSLDQLDLDRMEAIARTNPWVAKADIYVDNRQVLQVKITQREPVARLFDANGASFYMDSLLNLMPVSGGYAYAAPVFTNVVLLKNDSLNRILKTKIAYISNVIGADSFWRSQITQIDVQPDQTFVLTPLFGNQRILLGDTAGAVRKLGNLWAFYKQVSTKIGWDKYETLDLRYKDQVVASPSIGWVPPKVTDTGSYEIHNNPALATAAPAKPEAPKADAAVHKPVTAVAKPAATTAKTTAKPKPAVAKKTEKPVAIAKQAVKKDNKPAAKAKAANSKDSKHPTPKYIYSGKKAGNH</sequence>
<accession>A0A2P8DBX2</accession>
<name>A0A2P8DBX2_9BACT</name>
<organism evidence="2 3">
    <name type="scientific">Taibaiella chishuiensis</name>
    <dbReference type="NCBI Taxonomy" id="1434707"/>
    <lineage>
        <taxon>Bacteria</taxon>
        <taxon>Pseudomonadati</taxon>
        <taxon>Bacteroidota</taxon>
        <taxon>Chitinophagia</taxon>
        <taxon>Chitinophagales</taxon>
        <taxon>Chitinophagaceae</taxon>
        <taxon>Taibaiella</taxon>
    </lineage>
</organism>
<feature type="region of interest" description="Disordered" evidence="1">
    <location>
        <begin position="295"/>
        <end position="360"/>
    </location>
</feature>
<gene>
    <name evidence="2" type="ORF">B0I18_101891</name>
</gene>
<dbReference type="AlphaFoldDB" id="A0A2P8DBX2"/>
<protein>
    <submittedName>
        <fullName evidence="2">Cell division protein FtsQ</fullName>
    </submittedName>
</protein>
<evidence type="ECO:0000256" key="1">
    <source>
        <dbReference type="SAM" id="MobiDB-lite"/>
    </source>
</evidence>
<evidence type="ECO:0000313" key="2">
    <source>
        <dbReference type="EMBL" id="PSK94731.1"/>
    </source>
</evidence>
<reference evidence="2 3" key="1">
    <citation type="submission" date="2018-03" db="EMBL/GenBank/DDBJ databases">
        <title>Genomic Encyclopedia of Type Strains, Phase III (KMG-III): the genomes of soil and plant-associated and newly described type strains.</title>
        <authorList>
            <person name="Whitman W."/>
        </authorList>
    </citation>
    <scope>NUCLEOTIDE SEQUENCE [LARGE SCALE GENOMIC DNA]</scope>
    <source>
        <strain evidence="2 3">CGMCC 1.12700</strain>
    </source>
</reference>
<dbReference type="Proteomes" id="UP000240572">
    <property type="component" value="Unassembled WGS sequence"/>
</dbReference>
<comment type="caution">
    <text evidence="2">The sequence shown here is derived from an EMBL/GenBank/DDBJ whole genome shotgun (WGS) entry which is preliminary data.</text>
</comment>
<evidence type="ECO:0000313" key="3">
    <source>
        <dbReference type="Proteomes" id="UP000240572"/>
    </source>
</evidence>
<keyword evidence="2" id="KW-0131">Cell cycle</keyword>